<evidence type="ECO:0000313" key="1">
    <source>
        <dbReference type="EMBL" id="OGH94179.1"/>
    </source>
</evidence>
<protein>
    <submittedName>
        <fullName evidence="1">Uncharacterized protein</fullName>
    </submittedName>
</protein>
<organism evidence="1 2">
    <name type="scientific">Candidatus Magasanikbacteria bacterium RIFOXYD2_FULL_41_14</name>
    <dbReference type="NCBI Taxonomy" id="1798709"/>
    <lineage>
        <taxon>Bacteria</taxon>
        <taxon>Candidatus Magasanikiibacteriota</taxon>
    </lineage>
</organism>
<dbReference type="AlphaFoldDB" id="A0A1F6PDF0"/>
<sequence length="182" mass="20654">MRINFVTKTKLIVAAFTLVTAGIIFGTILPTTNTIKTISQQTDDLKTFIEKKYQGAIKQRQSTEQINETKFEADRYAEHIYHKGSELQLITYFENMASKNNLTQNIQAPNLDKPENKIINISLSLNGSYSDTLQYLSDLESAPYFFVINQLQISNASERQKQSSTILSMVNTDIDLQLYAAQ</sequence>
<comment type="caution">
    <text evidence="1">The sequence shown here is derived from an EMBL/GenBank/DDBJ whole genome shotgun (WGS) entry which is preliminary data.</text>
</comment>
<dbReference type="STRING" id="1798709.A2538_01425"/>
<dbReference type="Proteomes" id="UP000178254">
    <property type="component" value="Unassembled WGS sequence"/>
</dbReference>
<dbReference type="Gene3D" id="3.30.70.60">
    <property type="match status" value="1"/>
</dbReference>
<gene>
    <name evidence="1" type="ORF">A2538_01425</name>
</gene>
<reference evidence="1 2" key="1">
    <citation type="journal article" date="2016" name="Nat. Commun.">
        <title>Thousands of microbial genomes shed light on interconnected biogeochemical processes in an aquifer system.</title>
        <authorList>
            <person name="Anantharaman K."/>
            <person name="Brown C.T."/>
            <person name="Hug L.A."/>
            <person name="Sharon I."/>
            <person name="Castelle C.J."/>
            <person name="Probst A.J."/>
            <person name="Thomas B.C."/>
            <person name="Singh A."/>
            <person name="Wilkins M.J."/>
            <person name="Karaoz U."/>
            <person name="Brodie E.L."/>
            <person name="Williams K.H."/>
            <person name="Hubbard S.S."/>
            <person name="Banfield J.F."/>
        </authorList>
    </citation>
    <scope>NUCLEOTIDE SEQUENCE [LARGE SCALE GENOMIC DNA]</scope>
</reference>
<proteinExistence type="predicted"/>
<accession>A0A1F6PDF0</accession>
<name>A0A1F6PDF0_9BACT</name>
<evidence type="ECO:0000313" key="2">
    <source>
        <dbReference type="Proteomes" id="UP000178254"/>
    </source>
</evidence>
<dbReference type="EMBL" id="MFRE01000011">
    <property type="protein sequence ID" value="OGH94179.1"/>
    <property type="molecule type" value="Genomic_DNA"/>
</dbReference>
<dbReference type="InterPro" id="IPR014717">
    <property type="entry name" value="Transl_elong_EF1B/ribsomal_bS6"/>
</dbReference>